<dbReference type="Proteomes" id="UP001152320">
    <property type="component" value="Chromosome 2"/>
</dbReference>
<keyword evidence="2" id="KW-1185">Reference proteome</keyword>
<accession>A0A9Q1HIY0</accession>
<gene>
    <name evidence="1" type="ORF">HOLleu_06460</name>
</gene>
<evidence type="ECO:0000313" key="2">
    <source>
        <dbReference type="Proteomes" id="UP001152320"/>
    </source>
</evidence>
<name>A0A9Q1HIY0_HOLLE</name>
<organism evidence="1 2">
    <name type="scientific">Holothuria leucospilota</name>
    <name type="common">Black long sea cucumber</name>
    <name type="synonym">Mertensiothuria leucospilota</name>
    <dbReference type="NCBI Taxonomy" id="206669"/>
    <lineage>
        <taxon>Eukaryota</taxon>
        <taxon>Metazoa</taxon>
        <taxon>Echinodermata</taxon>
        <taxon>Eleutherozoa</taxon>
        <taxon>Echinozoa</taxon>
        <taxon>Holothuroidea</taxon>
        <taxon>Aspidochirotacea</taxon>
        <taxon>Aspidochirotida</taxon>
        <taxon>Holothuriidae</taxon>
        <taxon>Holothuria</taxon>
    </lineage>
</organism>
<protein>
    <submittedName>
        <fullName evidence="1">Uncharacterized protein</fullName>
    </submittedName>
</protein>
<comment type="caution">
    <text evidence="1">The sequence shown here is derived from an EMBL/GenBank/DDBJ whole genome shotgun (WGS) entry which is preliminary data.</text>
</comment>
<dbReference type="EMBL" id="JAIZAY010000002">
    <property type="protein sequence ID" value="KAJ8047460.1"/>
    <property type="molecule type" value="Genomic_DNA"/>
</dbReference>
<proteinExistence type="predicted"/>
<sequence>MVSEKQCVMMVGMTLMPKLYTVSLGLVLKEEQYVEYFLVLLLPELDFMMLPVPAKKLHNFNVSTPG</sequence>
<evidence type="ECO:0000313" key="1">
    <source>
        <dbReference type="EMBL" id="KAJ8047460.1"/>
    </source>
</evidence>
<dbReference type="AlphaFoldDB" id="A0A9Q1HIY0"/>
<reference evidence="1" key="1">
    <citation type="submission" date="2021-10" db="EMBL/GenBank/DDBJ databases">
        <title>Tropical sea cucumber genome reveals ecological adaptation and Cuvierian tubules defense mechanism.</title>
        <authorList>
            <person name="Chen T."/>
        </authorList>
    </citation>
    <scope>NUCLEOTIDE SEQUENCE</scope>
    <source>
        <strain evidence="1">Nanhai2018</strain>
        <tissue evidence="1">Muscle</tissue>
    </source>
</reference>